<evidence type="ECO:0000313" key="1">
    <source>
        <dbReference type="EMBL" id="UPW40774.1"/>
    </source>
</evidence>
<organism evidence="1">
    <name type="scientific">Sigmofec virus UA08Rod_7256</name>
    <dbReference type="NCBI Taxonomy" id="2929244"/>
    <lineage>
        <taxon>Viruses</taxon>
        <taxon>Monodnaviria</taxon>
        <taxon>Sangervirae</taxon>
        <taxon>Phixviricota</taxon>
        <taxon>Malgrandaviricetes</taxon>
        <taxon>Petitvirales</taxon>
        <taxon>Microviridae</taxon>
    </lineage>
</organism>
<protein>
    <submittedName>
        <fullName evidence="1">Uncharacterized protein</fullName>
    </submittedName>
</protein>
<reference evidence="1" key="1">
    <citation type="submission" date="2022-02" db="EMBL/GenBank/DDBJ databases">
        <title>Towards deciphering the DNA virus diversity associated with rodent species in the families Cricetidae and Heteromyidae.</title>
        <authorList>
            <person name="Lund M."/>
            <person name="Larsen B.B."/>
            <person name="Gryseels S."/>
            <person name="Kraberger S."/>
            <person name="Rowsey D.M."/>
            <person name="Steger L."/>
            <person name="Yule K.M."/>
            <person name="Upham N.S."/>
            <person name="Worobey M."/>
            <person name="Van Doorslaer K."/>
            <person name="Varsani A."/>
        </authorList>
    </citation>
    <scope>NUCLEOTIDE SEQUENCE</scope>
    <source>
        <strain evidence="1">UA08Rod_7256</strain>
    </source>
</reference>
<proteinExistence type="predicted"/>
<sequence length="38" mass="4253">MSNENKISLIKWIEFGTAVLGIVLKVVKEIVQAIPEKN</sequence>
<accession>A0A976N056</accession>
<dbReference type="EMBL" id="OM869495">
    <property type="protein sequence ID" value="UPW40774.1"/>
    <property type="molecule type" value="Genomic_DNA"/>
</dbReference>
<name>A0A976N056_9VIRU</name>